<feature type="transmembrane region" description="Helical" evidence="2">
    <location>
        <begin position="43"/>
        <end position="64"/>
    </location>
</feature>
<reference evidence="4" key="1">
    <citation type="submission" date="2025-08" db="UniProtKB">
        <authorList>
            <consortium name="Ensembl"/>
        </authorList>
    </citation>
    <scope>IDENTIFICATION</scope>
</reference>
<accession>A0A8C4T4N3</accession>
<keyword evidence="2" id="KW-0812">Transmembrane</keyword>
<dbReference type="AlphaFoldDB" id="A0A8C4T4N3"/>
<name>A0A8C4T4N3_ERPCA</name>
<feature type="compositionally biased region" description="Basic and acidic residues" evidence="1">
    <location>
        <begin position="1"/>
        <end position="24"/>
    </location>
</feature>
<evidence type="ECO:0000256" key="1">
    <source>
        <dbReference type="SAM" id="MobiDB-lite"/>
    </source>
</evidence>
<dbReference type="Ensembl" id="ENSECRT00000026133.1">
    <property type="protein sequence ID" value="ENSECRP00000025592.1"/>
    <property type="gene ID" value="ENSECRG00000017274.1"/>
</dbReference>
<sequence>MQRRKPKEDKAGDRAGNKAGDWHRRAQQKPDSSDAAADTQKSWYSHVLSVGKFVLLLIFIPPFLNYASLQREGLLLQPEVLLDAPTGMSSDVWFQIQEDLSHLTKVCAYDRVGLGFSKRAPQNETTGMEKIWRESTTGRMVDDLHRLTKEASLQKPFIIVGSELGALNVRFYSHIHDWEVSDLVLIDPIPEDIFKEEMWQDYWYKDVVPRLQAMQFSAATGLSRLLLIAGWMQQPLVGLNVSEDLIRRQKYLLSNPAHQSGAVDEHFFLNESAFQVREISKYKPLSSATSVTVITGDKYDELLPTQINEMVARLQEHRLVQIYPQAQFFKIAGVDRRMIYRNPLDVTKHLVRLIKLKMKPVRQLNS</sequence>
<gene>
    <name evidence="4" type="primary">si:dkey-122a22.2</name>
</gene>
<keyword evidence="2" id="KW-0472">Membrane</keyword>
<dbReference type="Proteomes" id="UP000694620">
    <property type="component" value="Unassembled WGS sequence"/>
</dbReference>
<dbReference type="InterPro" id="IPR000073">
    <property type="entry name" value="AB_hydrolase_1"/>
</dbReference>
<dbReference type="Pfam" id="PF00561">
    <property type="entry name" value="Abhydrolase_1"/>
    <property type="match status" value="1"/>
</dbReference>
<reference evidence="4" key="2">
    <citation type="submission" date="2025-09" db="UniProtKB">
        <authorList>
            <consortium name="Ensembl"/>
        </authorList>
    </citation>
    <scope>IDENTIFICATION</scope>
</reference>
<feature type="region of interest" description="Disordered" evidence="1">
    <location>
        <begin position="1"/>
        <end position="37"/>
    </location>
</feature>
<dbReference type="GeneTree" id="ENSGT00390000008074"/>
<feature type="domain" description="AB hydrolase-1" evidence="3">
    <location>
        <begin position="88"/>
        <end position="203"/>
    </location>
</feature>
<evidence type="ECO:0000256" key="2">
    <source>
        <dbReference type="SAM" id="Phobius"/>
    </source>
</evidence>
<evidence type="ECO:0000313" key="5">
    <source>
        <dbReference type="Proteomes" id="UP000694620"/>
    </source>
</evidence>
<dbReference type="SUPFAM" id="SSF53474">
    <property type="entry name" value="alpha/beta-Hydrolases"/>
    <property type="match status" value="1"/>
</dbReference>
<proteinExistence type="predicted"/>
<keyword evidence="5" id="KW-1185">Reference proteome</keyword>
<evidence type="ECO:0000259" key="3">
    <source>
        <dbReference type="Pfam" id="PF00561"/>
    </source>
</evidence>
<organism evidence="4 5">
    <name type="scientific">Erpetoichthys calabaricus</name>
    <name type="common">Rope fish</name>
    <name type="synonym">Calamoichthys calabaricus</name>
    <dbReference type="NCBI Taxonomy" id="27687"/>
    <lineage>
        <taxon>Eukaryota</taxon>
        <taxon>Metazoa</taxon>
        <taxon>Chordata</taxon>
        <taxon>Craniata</taxon>
        <taxon>Vertebrata</taxon>
        <taxon>Euteleostomi</taxon>
        <taxon>Actinopterygii</taxon>
        <taxon>Polypteriformes</taxon>
        <taxon>Polypteridae</taxon>
        <taxon>Erpetoichthys</taxon>
    </lineage>
</organism>
<dbReference type="InterPro" id="IPR029058">
    <property type="entry name" value="AB_hydrolase_fold"/>
</dbReference>
<evidence type="ECO:0000313" key="4">
    <source>
        <dbReference type="Ensembl" id="ENSECRP00000025592.1"/>
    </source>
</evidence>
<dbReference type="Gene3D" id="3.40.50.1820">
    <property type="entry name" value="alpha/beta hydrolase"/>
    <property type="match status" value="1"/>
</dbReference>
<protein>
    <submittedName>
        <fullName evidence="4">Si:dkey-122a22.2</fullName>
    </submittedName>
</protein>
<keyword evidence="2" id="KW-1133">Transmembrane helix</keyword>